<protein>
    <submittedName>
        <fullName evidence="1">Uncharacterized protein</fullName>
    </submittedName>
</protein>
<comment type="caution">
    <text evidence="1">The sequence shown here is derived from an EMBL/GenBank/DDBJ whole genome shotgun (WGS) entry which is preliminary data.</text>
</comment>
<accession>A0A9P9WIF8</accession>
<sequence length="96" mass="10651">MAKSQITDVNKPNYCASACGSMLPAIRKSCKAEKTELRAARLQEFESTTEGNRNALLHDQSALAEATIRDAEARMSERLQDIMSSMRGSYSLSNHR</sequence>
<evidence type="ECO:0000313" key="2">
    <source>
        <dbReference type="Proteomes" id="UP000829685"/>
    </source>
</evidence>
<dbReference type="Proteomes" id="UP000829685">
    <property type="component" value="Unassembled WGS sequence"/>
</dbReference>
<dbReference type="AlphaFoldDB" id="A0A9P9WIF8"/>
<dbReference type="EMBL" id="JAFIMR010000022">
    <property type="protein sequence ID" value="KAI1865093.1"/>
    <property type="molecule type" value="Genomic_DNA"/>
</dbReference>
<organism evidence="1 2">
    <name type="scientific">Neoarthrinium moseri</name>
    <dbReference type="NCBI Taxonomy" id="1658444"/>
    <lineage>
        <taxon>Eukaryota</taxon>
        <taxon>Fungi</taxon>
        <taxon>Dikarya</taxon>
        <taxon>Ascomycota</taxon>
        <taxon>Pezizomycotina</taxon>
        <taxon>Sordariomycetes</taxon>
        <taxon>Xylariomycetidae</taxon>
        <taxon>Amphisphaeriales</taxon>
        <taxon>Apiosporaceae</taxon>
        <taxon>Neoarthrinium</taxon>
    </lineage>
</organism>
<gene>
    <name evidence="1" type="ORF">JX265_008140</name>
</gene>
<proteinExistence type="predicted"/>
<name>A0A9P9WIF8_9PEZI</name>
<reference evidence="1" key="1">
    <citation type="submission" date="2021-03" db="EMBL/GenBank/DDBJ databases">
        <title>Revisited historic fungal species revealed as producer of novel bioactive compounds through whole genome sequencing and comparative genomics.</title>
        <authorList>
            <person name="Vignolle G.A."/>
            <person name="Hochenegger N."/>
            <person name="Mach R.L."/>
            <person name="Mach-Aigner A.R."/>
            <person name="Javad Rahimi M."/>
            <person name="Salim K.A."/>
            <person name="Chan C.M."/>
            <person name="Lim L.B.L."/>
            <person name="Cai F."/>
            <person name="Druzhinina I.S."/>
            <person name="U'Ren J.M."/>
            <person name="Derntl C."/>
        </authorList>
    </citation>
    <scope>NUCLEOTIDE SEQUENCE</scope>
    <source>
        <strain evidence="1">TUCIM 5799</strain>
    </source>
</reference>
<evidence type="ECO:0000313" key="1">
    <source>
        <dbReference type="EMBL" id="KAI1865093.1"/>
    </source>
</evidence>
<keyword evidence="2" id="KW-1185">Reference proteome</keyword>